<evidence type="ECO:0000313" key="8">
    <source>
        <dbReference type="Proteomes" id="UP001527866"/>
    </source>
</evidence>
<dbReference type="PANTHER" id="PTHR30055">
    <property type="entry name" value="HTH-TYPE TRANSCRIPTIONAL REGULATOR RUTR"/>
    <property type="match status" value="1"/>
</dbReference>
<dbReference type="RefSeq" id="WP_270685778.1">
    <property type="nucleotide sequence ID" value="NZ_JAQFWQ010000027.1"/>
</dbReference>
<evidence type="ECO:0000256" key="5">
    <source>
        <dbReference type="SAM" id="MobiDB-lite"/>
    </source>
</evidence>
<name>A0ABT4U4B7_9ACTN</name>
<dbReference type="EMBL" id="JAQFWQ010000027">
    <property type="protein sequence ID" value="MDA2811324.1"/>
    <property type="molecule type" value="Genomic_DNA"/>
</dbReference>
<keyword evidence="2 4" id="KW-0238">DNA-binding</keyword>
<dbReference type="InterPro" id="IPR009057">
    <property type="entry name" value="Homeodomain-like_sf"/>
</dbReference>
<dbReference type="SUPFAM" id="SSF46689">
    <property type="entry name" value="Homeodomain-like"/>
    <property type="match status" value="1"/>
</dbReference>
<feature type="region of interest" description="Disordered" evidence="5">
    <location>
        <begin position="1"/>
        <end position="36"/>
    </location>
</feature>
<sequence>MYTPKSTSGGERMDGMDGTDERARARTGAAARRLPRAQRRDQILDAAARAFARSGYAATGLDEVAAEAGITRVLLYRHFESKNALYRAVLDRSCERLAGRTGTEGFDGTTLPALLRAAAADPDGFRLLFRHAAREPEFRDVVDSLAASSTAATRENLAGRLPEGAWAEWAYRLVPVVAIEAVIAWLDAGGPDPETAHLRVEAAVHGVIAAAAPRPAAGALYTGGQGTAGQAGDG</sequence>
<feature type="domain" description="HTH tetR-type" evidence="6">
    <location>
        <begin position="37"/>
        <end position="97"/>
    </location>
</feature>
<protein>
    <submittedName>
        <fullName evidence="7">TetR/AcrR family transcriptional regulator</fullName>
    </submittedName>
</protein>
<evidence type="ECO:0000256" key="2">
    <source>
        <dbReference type="ARBA" id="ARBA00023125"/>
    </source>
</evidence>
<keyword evidence="1" id="KW-0805">Transcription regulation</keyword>
<accession>A0ABT4U4B7</accession>
<organism evidence="7 8">
    <name type="scientific">Nocardiopsis endophytica</name>
    <dbReference type="NCBI Taxonomy" id="3018445"/>
    <lineage>
        <taxon>Bacteria</taxon>
        <taxon>Bacillati</taxon>
        <taxon>Actinomycetota</taxon>
        <taxon>Actinomycetes</taxon>
        <taxon>Streptosporangiales</taxon>
        <taxon>Nocardiopsidaceae</taxon>
        <taxon>Nocardiopsis</taxon>
    </lineage>
</organism>
<proteinExistence type="predicted"/>
<keyword evidence="8" id="KW-1185">Reference proteome</keyword>
<dbReference type="InterPro" id="IPR050109">
    <property type="entry name" value="HTH-type_TetR-like_transc_reg"/>
</dbReference>
<dbReference type="Proteomes" id="UP001527866">
    <property type="component" value="Unassembled WGS sequence"/>
</dbReference>
<dbReference type="Gene3D" id="1.10.357.10">
    <property type="entry name" value="Tetracycline Repressor, domain 2"/>
    <property type="match status" value="1"/>
</dbReference>
<dbReference type="PRINTS" id="PR00455">
    <property type="entry name" value="HTHTETR"/>
</dbReference>
<evidence type="ECO:0000313" key="7">
    <source>
        <dbReference type="EMBL" id="MDA2811324.1"/>
    </source>
</evidence>
<gene>
    <name evidence="7" type="ORF">O4J56_11835</name>
</gene>
<evidence type="ECO:0000256" key="1">
    <source>
        <dbReference type="ARBA" id="ARBA00023015"/>
    </source>
</evidence>
<dbReference type="InterPro" id="IPR001647">
    <property type="entry name" value="HTH_TetR"/>
</dbReference>
<dbReference type="PANTHER" id="PTHR30055:SF234">
    <property type="entry name" value="HTH-TYPE TRANSCRIPTIONAL REGULATOR BETI"/>
    <property type="match status" value="1"/>
</dbReference>
<reference evidence="7 8" key="1">
    <citation type="submission" date="2023-01" db="EMBL/GenBank/DDBJ databases">
        <title>Draft genome sequence of Nocardiopsis sp. RSe5-2 isolated from halophytes.</title>
        <authorList>
            <person name="Duangmal K."/>
            <person name="Chantavorakit T."/>
        </authorList>
    </citation>
    <scope>NUCLEOTIDE SEQUENCE [LARGE SCALE GENOMIC DNA]</scope>
    <source>
        <strain evidence="7 8">RSe5-2</strain>
    </source>
</reference>
<feature type="DNA-binding region" description="H-T-H motif" evidence="4">
    <location>
        <begin position="60"/>
        <end position="79"/>
    </location>
</feature>
<dbReference type="Pfam" id="PF00440">
    <property type="entry name" value="TetR_N"/>
    <property type="match status" value="1"/>
</dbReference>
<evidence type="ECO:0000256" key="4">
    <source>
        <dbReference type="PROSITE-ProRule" id="PRU00335"/>
    </source>
</evidence>
<comment type="caution">
    <text evidence="7">The sequence shown here is derived from an EMBL/GenBank/DDBJ whole genome shotgun (WGS) entry which is preliminary data.</text>
</comment>
<evidence type="ECO:0000256" key="3">
    <source>
        <dbReference type="ARBA" id="ARBA00023163"/>
    </source>
</evidence>
<keyword evidence="3" id="KW-0804">Transcription</keyword>
<feature type="compositionally biased region" description="Basic and acidic residues" evidence="5">
    <location>
        <begin position="11"/>
        <end position="24"/>
    </location>
</feature>
<dbReference type="PROSITE" id="PS50977">
    <property type="entry name" value="HTH_TETR_2"/>
    <property type="match status" value="1"/>
</dbReference>
<evidence type="ECO:0000259" key="6">
    <source>
        <dbReference type="PROSITE" id="PS50977"/>
    </source>
</evidence>